<accession>A0A411HJ72</accession>
<sequence length="283" mass="31840">MMISAIPLLALAAVLAQASGHSAETYHVFELAAPAEPGLYRLRPSEEMLQLWSSEELQALLIFDAEGAPLFCESIRSLALSSIRKTYKLQGKWLDDETAWSLPSEDGFAFNSIWRFDVPTTSENEFPLALRFNWRSTLNNPGDLQLVTGNSEARIGPRLRTSLLDGQRNITEGHVYLYVGQNPPAAWPPISELRFSITPDEMALDSPILETAMRRPWVHELAWDKPGWYIFHANGKTPYRVQIGRTQNCQGLAEDRALNIEDPNWPAEVTVTRQIINAPRLGK</sequence>
<evidence type="ECO:0000313" key="2">
    <source>
        <dbReference type="EMBL" id="QBB70464.1"/>
    </source>
</evidence>
<name>A0A411HJ72_9GAMM</name>
<protein>
    <submittedName>
        <fullName evidence="2">Uncharacterized protein</fullName>
    </submittedName>
</protein>
<dbReference type="RefSeq" id="WP_129832722.1">
    <property type="nucleotide sequence ID" value="NZ_CP035704.1"/>
</dbReference>
<keyword evidence="1" id="KW-0732">Signal</keyword>
<feature type="signal peptide" evidence="1">
    <location>
        <begin position="1"/>
        <end position="18"/>
    </location>
</feature>
<feature type="chain" id="PRO_5019450600" evidence="1">
    <location>
        <begin position="19"/>
        <end position="283"/>
    </location>
</feature>
<dbReference type="AlphaFoldDB" id="A0A411HJ72"/>
<evidence type="ECO:0000256" key="1">
    <source>
        <dbReference type="SAM" id="SignalP"/>
    </source>
</evidence>
<organism evidence="2 3">
    <name type="scientific">Pseudolysobacter antarcticus</name>
    <dbReference type="NCBI Taxonomy" id="2511995"/>
    <lineage>
        <taxon>Bacteria</taxon>
        <taxon>Pseudomonadati</taxon>
        <taxon>Pseudomonadota</taxon>
        <taxon>Gammaproteobacteria</taxon>
        <taxon>Lysobacterales</taxon>
        <taxon>Rhodanobacteraceae</taxon>
        <taxon>Pseudolysobacter</taxon>
    </lineage>
</organism>
<reference evidence="2 3" key="1">
    <citation type="submission" date="2019-01" db="EMBL/GenBank/DDBJ databases">
        <title>Pseudolysobacter antarctica gen. nov., sp. nov., isolated from Fildes Peninsula, Antarctica.</title>
        <authorList>
            <person name="Wei Z."/>
            <person name="Peng F."/>
        </authorList>
    </citation>
    <scope>NUCLEOTIDE SEQUENCE [LARGE SCALE GENOMIC DNA]</scope>
    <source>
        <strain evidence="2 3">AQ6-296</strain>
    </source>
</reference>
<gene>
    <name evidence="2" type="ORF">ELE36_08845</name>
</gene>
<keyword evidence="3" id="KW-1185">Reference proteome</keyword>
<dbReference type="KEGG" id="xbc:ELE36_08845"/>
<proteinExistence type="predicted"/>
<dbReference type="Proteomes" id="UP000291562">
    <property type="component" value="Chromosome"/>
</dbReference>
<dbReference type="EMBL" id="CP035704">
    <property type="protein sequence ID" value="QBB70464.1"/>
    <property type="molecule type" value="Genomic_DNA"/>
</dbReference>
<evidence type="ECO:0000313" key="3">
    <source>
        <dbReference type="Proteomes" id="UP000291562"/>
    </source>
</evidence>